<dbReference type="PROSITE" id="PS50005">
    <property type="entry name" value="TPR"/>
    <property type="match status" value="3"/>
</dbReference>
<dbReference type="InterPro" id="IPR029044">
    <property type="entry name" value="Nucleotide-diphossugar_trans"/>
</dbReference>
<sequence length="412" mass="44742">MMISLCMIVKDEAATLARTLESAQGVVGEIVVVDTGSVDDTVAIAQSHGAKVHRFAWDNDFAAARNESLRHATGDWVLVLDADEVLLPETAQVLQQLDQGKPLGDVAAEDVLAVNLLRLELGAPQAPYTLITRCFRRLPEITFNRPYHETVDDSVAALQAQETRWQVITLGEVALHHTGYDPAVVVERGKFDRARTAMEGYLAEHPNDSYLLNKLAALYVESDQAELALPLLDRALEQADVLDELTRYELHYHRALALADRPAQAAHDYESALAEAVPPMLKLGAWINYGSLKKSQGDLEGAIALFEQAIAADPTLAIAHYNLGTAHRARGYLDEAIAAYRQAIALNPSYAEAHQNLGVALFKLGQLPEALQAFKQAIALYEVTDPATAAGLRRGVSALGISPLLLAQAGFM</sequence>
<dbReference type="Gene3D" id="1.25.40.10">
    <property type="entry name" value="Tetratricopeptide repeat domain"/>
    <property type="match status" value="2"/>
</dbReference>
<feature type="repeat" description="TPR" evidence="1">
    <location>
        <begin position="283"/>
        <end position="316"/>
    </location>
</feature>
<organism evidence="3 4">
    <name type="scientific">Phormidium tenue NIES-30</name>
    <dbReference type="NCBI Taxonomy" id="549789"/>
    <lineage>
        <taxon>Bacteria</taxon>
        <taxon>Bacillati</taxon>
        <taxon>Cyanobacteriota</taxon>
        <taxon>Cyanophyceae</taxon>
        <taxon>Oscillatoriophycideae</taxon>
        <taxon>Oscillatoriales</taxon>
        <taxon>Oscillatoriaceae</taxon>
        <taxon>Phormidium</taxon>
    </lineage>
</organism>
<dbReference type="SUPFAM" id="SSF48452">
    <property type="entry name" value="TPR-like"/>
    <property type="match status" value="1"/>
</dbReference>
<evidence type="ECO:0000313" key="3">
    <source>
        <dbReference type="EMBL" id="OKH46789.1"/>
    </source>
</evidence>
<dbReference type="Pfam" id="PF00535">
    <property type="entry name" value="Glycos_transf_2"/>
    <property type="match status" value="1"/>
</dbReference>
<dbReference type="InterPro" id="IPR019734">
    <property type="entry name" value="TPR_rpt"/>
</dbReference>
<dbReference type="PANTHER" id="PTHR43630:SF2">
    <property type="entry name" value="GLYCOSYLTRANSFERASE"/>
    <property type="match status" value="1"/>
</dbReference>
<keyword evidence="3" id="KW-0808">Transferase</keyword>
<dbReference type="SMART" id="SM00028">
    <property type="entry name" value="TPR"/>
    <property type="match status" value="4"/>
</dbReference>
<keyword evidence="4" id="KW-1185">Reference proteome</keyword>
<dbReference type="PANTHER" id="PTHR43630">
    <property type="entry name" value="POLY-BETA-1,6-N-ACETYL-D-GLUCOSAMINE SYNTHASE"/>
    <property type="match status" value="1"/>
</dbReference>
<dbReference type="Pfam" id="PF13432">
    <property type="entry name" value="TPR_16"/>
    <property type="match status" value="1"/>
</dbReference>
<dbReference type="Pfam" id="PF13181">
    <property type="entry name" value="TPR_8"/>
    <property type="match status" value="1"/>
</dbReference>
<keyword evidence="1" id="KW-0802">TPR repeat</keyword>
<dbReference type="EMBL" id="MRCG01000011">
    <property type="protein sequence ID" value="OKH46789.1"/>
    <property type="molecule type" value="Genomic_DNA"/>
</dbReference>
<evidence type="ECO:0000313" key="4">
    <source>
        <dbReference type="Proteomes" id="UP000185557"/>
    </source>
</evidence>
<protein>
    <submittedName>
        <fullName evidence="3">Glycosyl transferase</fullName>
    </submittedName>
</protein>
<dbReference type="Gene3D" id="3.90.550.10">
    <property type="entry name" value="Spore Coat Polysaccharide Biosynthesis Protein SpsA, Chain A"/>
    <property type="match status" value="1"/>
</dbReference>
<evidence type="ECO:0000256" key="1">
    <source>
        <dbReference type="PROSITE-ProRule" id="PRU00339"/>
    </source>
</evidence>
<reference evidence="3 4" key="1">
    <citation type="submission" date="2016-11" db="EMBL/GenBank/DDBJ databases">
        <title>Draft Genome Sequences of Nine Cyanobacterial Strains from Diverse Habitats.</title>
        <authorList>
            <person name="Zhu T."/>
            <person name="Hou S."/>
            <person name="Lu X."/>
            <person name="Hess W.R."/>
        </authorList>
    </citation>
    <scope>NUCLEOTIDE SEQUENCE [LARGE SCALE GENOMIC DNA]</scope>
    <source>
        <strain evidence="3 4">NIES-30</strain>
    </source>
</reference>
<dbReference type="InterPro" id="IPR001173">
    <property type="entry name" value="Glyco_trans_2-like"/>
</dbReference>
<feature type="repeat" description="TPR" evidence="1">
    <location>
        <begin position="351"/>
        <end position="384"/>
    </location>
</feature>
<dbReference type="GO" id="GO:0016740">
    <property type="term" value="F:transferase activity"/>
    <property type="evidence" value="ECO:0007669"/>
    <property type="project" value="UniProtKB-KW"/>
</dbReference>
<feature type="repeat" description="TPR" evidence="1">
    <location>
        <begin position="317"/>
        <end position="350"/>
    </location>
</feature>
<comment type="caution">
    <text evidence="3">The sequence shown here is derived from an EMBL/GenBank/DDBJ whole genome shotgun (WGS) entry which is preliminary data.</text>
</comment>
<dbReference type="SUPFAM" id="SSF53448">
    <property type="entry name" value="Nucleotide-diphospho-sugar transferases"/>
    <property type="match status" value="1"/>
</dbReference>
<dbReference type="Proteomes" id="UP000185557">
    <property type="component" value="Unassembled WGS sequence"/>
</dbReference>
<dbReference type="InterPro" id="IPR011990">
    <property type="entry name" value="TPR-like_helical_dom_sf"/>
</dbReference>
<gene>
    <name evidence="3" type="ORF">NIES30_14850</name>
</gene>
<dbReference type="STRING" id="549789.NIES30_14850"/>
<dbReference type="CDD" id="cd02511">
    <property type="entry name" value="Beta4Glucosyltransferase"/>
    <property type="match status" value="1"/>
</dbReference>
<feature type="domain" description="Glycosyltransferase 2-like" evidence="2">
    <location>
        <begin position="4"/>
        <end position="96"/>
    </location>
</feature>
<evidence type="ECO:0000259" key="2">
    <source>
        <dbReference type="Pfam" id="PF00535"/>
    </source>
</evidence>
<dbReference type="AlphaFoldDB" id="A0A1U7J374"/>
<proteinExistence type="predicted"/>
<dbReference type="Pfam" id="PF13414">
    <property type="entry name" value="TPR_11"/>
    <property type="match status" value="1"/>
</dbReference>
<accession>A0A1U7J374</accession>
<dbReference type="PROSITE" id="PS50293">
    <property type="entry name" value="TPR_REGION"/>
    <property type="match status" value="2"/>
</dbReference>
<name>A0A1U7J374_9CYAN</name>